<gene>
    <name evidence="1" type="ORF">EV215_2044</name>
</gene>
<reference evidence="1 2" key="1">
    <citation type="submission" date="2019-03" db="EMBL/GenBank/DDBJ databases">
        <title>Genomic Encyclopedia of Type Strains, Phase IV (KMG-IV): sequencing the most valuable type-strain genomes for metagenomic binning, comparative biology and taxonomic classification.</title>
        <authorList>
            <person name="Goeker M."/>
        </authorList>
    </citation>
    <scope>NUCLEOTIDE SEQUENCE [LARGE SCALE GENOMIC DNA]</scope>
    <source>
        <strain evidence="1 2">DSM 100055</strain>
    </source>
</reference>
<accession>A0AA46DX06</accession>
<organism evidence="1 2">
    <name type="scientific">Hypnocyclicus thermotrophus</name>
    <dbReference type="NCBI Taxonomy" id="1627895"/>
    <lineage>
        <taxon>Bacteria</taxon>
        <taxon>Fusobacteriati</taxon>
        <taxon>Fusobacteriota</taxon>
        <taxon>Fusobacteriia</taxon>
        <taxon>Fusobacteriales</taxon>
        <taxon>Fusobacteriaceae</taxon>
        <taxon>Hypnocyclicus</taxon>
    </lineage>
</organism>
<proteinExistence type="predicted"/>
<protein>
    <recommendedName>
        <fullName evidence="3">DUF5050 domain-containing protein</fullName>
    </recommendedName>
</protein>
<name>A0AA46DX06_9FUSO</name>
<dbReference type="Proteomes" id="UP000294678">
    <property type="component" value="Unassembled WGS sequence"/>
</dbReference>
<dbReference type="SUPFAM" id="SSF69304">
    <property type="entry name" value="Tricorn protease N-terminal domain"/>
    <property type="match status" value="1"/>
</dbReference>
<sequence>MKKYIIIFFIALHIFTFAEIKTLNTKYFNFIYENELEDNALELLKNSENIANKIFEFFNYYPQNKITVILNDNYDYSYTYSDNDEVYISATSPSLFDQEKNYDNWFLYSFSINLTKTVIYKNVNGWFGRLPFSKYTAQKKFLPKWYVNGLATYVSSIILEKGITGNPISNKFKMQLKANILENKFNGFELSNGYYNNNQENEYGYYFIKFFVDTYGENKLKEAISYISNHQLFQPYDGFLKISGVNDEILFLQYYKNYLKTTFNISNKNNLVSGKTISQLYFNTIKNLQVKNRNLFFISNNNIYSYNIINNNYNRVYNKAILNYTLGDNNIYFSKVNYNNKENTYYSFSYKKSKNIKKISIERAINYINIDGKIAYIINKSGKQKLVLDNGKILINFDENFLFEKFYYDSLNYKLYFSAVKIDEKTPKIYELNLENNEINFITEGYSPFIEGDYLYFVNSINGTYNIFSYNFENNKILQLTNVLYGAFEPIVINENLYFSNYTSNGYTLNKLNLNNSYSKLIKTDMYDRYTQPQENIIEEVDRTLNIDDLEIKEFRDNFVFQNTNLTIDSFGSVFDTYSATFSNVFKTRFFKLGISENINNGKYNNSSTGIFFKNMYKNNQTGIFFNYFDNTSLNIYLSNSTTYSYAKFKYHYPLKSFNNINWFNLDLSFDSNKKYDFDLNYDKKIGSILTLYSDNIVASGYLKTKYIKVKASLAKKAFYFNDILDNNEYFDISNKSSNSIIYNIYSRYLLISKLNFNKTISINRGVPSGTYSLKNYKFNLDTYHILSSGLTQNLVLNTNVTGNGFIFTHIPVNLGIGILNQINISNKNWQTPTIYLKSKINF</sequence>
<dbReference type="EMBL" id="SOBG01000011">
    <property type="protein sequence ID" value="TDT67366.1"/>
    <property type="molecule type" value="Genomic_DNA"/>
</dbReference>
<evidence type="ECO:0000313" key="2">
    <source>
        <dbReference type="Proteomes" id="UP000294678"/>
    </source>
</evidence>
<keyword evidence="2" id="KW-1185">Reference proteome</keyword>
<evidence type="ECO:0008006" key="3">
    <source>
        <dbReference type="Google" id="ProtNLM"/>
    </source>
</evidence>
<dbReference type="RefSeq" id="WP_134113894.1">
    <property type="nucleotide sequence ID" value="NZ_SOBG01000011.1"/>
</dbReference>
<dbReference type="AlphaFoldDB" id="A0AA46DX06"/>
<evidence type="ECO:0000313" key="1">
    <source>
        <dbReference type="EMBL" id="TDT67366.1"/>
    </source>
</evidence>
<comment type="caution">
    <text evidence="1">The sequence shown here is derived from an EMBL/GenBank/DDBJ whole genome shotgun (WGS) entry which is preliminary data.</text>
</comment>